<reference evidence="2 3" key="1">
    <citation type="submission" date="2017-05" db="EMBL/GenBank/DDBJ databases">
        <title>Vagococcus spp. assemblies.</title>
        <authorList>
            <person name="Gulvik C.A."/>
        </authorList>
    </citation>
    <scope>NUCLEOTIDE SEQUENCE [LARGE SCALE GENOMIC DNA]</scope>
    <source>
        <strain evidence="2 3">CCUG 51432</strain>
    </source>
</reference>
<protein>
    <recommendedName>
        <fullName evidence="1">PPM-type phosphatase domain-containing protein</fullName>
    </recommendedName>
</protein>
<feature type="domain" description="PPM-type phosphatase" evidence="1">
    <location>
        <begin position="26"/>
        <end position="256"/>
    </location>
</feature>
<evidence type="ECO:0000313" key="3">
    <source>
        <dbReference type="Proteomes" id="UP000287605"/>
    </source>
</evidence>
<name>A0A430B5R1_9ENTE</name>
<dbReference type="InterPro" id="IPR001932">
    <property type="entry name" value="PPM-type_phosphatase-like_dom"/>
</dbReference>
<proteinExistence type="predicted"/>
<dbReference type="Proteomes" id="UP000287605">
    <property type="component" value="Unassembled WGS sequence"/>
</dbReference>
<dbReference type="OrthoDB" id="1755431at2"/>
<dbReference type="EMBL" id="NGKA01000001">
    <property type="protein sequence ID" value="RSU15641.1"/>
    <property type="molecule type" value="Genomic_DNA"/>
</dbReference>
<sequence length="278" mass="31799">MFYYFTDRGNLFNEDFVYGTGDFGVLLDGATGLNNKKFTTGNTDAQYWSHLLGTKLIEKIEADDEQSLEQNISEALTSASEAYFHNIGTDIAVEESDLPSCTLSCFKIRNHIAEFAIVGDSPLIIKKGEQEHIFIDEKLEANEQLAINEIKSYLKEGLSFQEGRQKINPLLQKFRNERNTEEGYPILDPTMKGLSEIGYHTFPVEEIDAIILCSDGFYRLLDVFEVLTDQTFIESLQSYPKAVAWVDKLRQLEKQQDSLRNFVRLKESDDASVNFWKQ</sequence>
<dbReference type="Pfam" id="PF13672">
    <property type="entry name" value="PP2C_2"/>
    <property type="match status" value="1"/>
</dbReference>
<evidence type="ECO:0000259" key="1">
    <source>
        <dbReference type="Pfam" id="PF13672"/>
    </source>
</evidence>
<keyword evidence="3" id="KW-1185">Reference proteome</keyword>
<dbReference type="SUPFAM" id="SSF81606">
    <property type="entry name" value="PP2C-like"/>
    <property type="match status" value="1"/>
</dbReference>
<gene>
    <name evidence="2" type="ORF">CBF29_00780</name>
</gene>
<dbReference type="RefSeq" id="WP_126806251.1">
    <property type="nucleotide sequence ID" value="NZ_NGKA01000001.1"/>
</dbReference>
<dbReference type="AlphaFoldDB" id="A0A430B5R1"/>
<comment type="caution">
    <text evidence="2">The sequence shown here is derived from an EMBL/GenBank/DDBJ whole genome shotgun (WGS) entry which is preliminary data.</text>
</comment>
<evidence type="ECO:0000313" key="2">
    <source>
        <dbReference type="EMBL" id="RSU15641.1"/>
    </source>
</evidence>
<dbReference type="InterPro" id="IPR036457">
    <property type="entry name" value="PPM-type-like_dom_sf"/>
</dbReference>
<accession>A0A430B5R1</accession>
<organism evidence="2 3">
    <name type="scientific">Vagococcus elongatus</name>
    <dbReference type="NCBI Taxonomy" id="180344"/>
    <lineage>
        <taxon>Bacteria</taxon>
        <taxon>Bacillati</taxon>
        <taxon>Bacillota</taxon>
        <taxon>Bacilli</taxon>
        <taxon>Lactobacillales</taxon>
        <taxon>Enterococcaceae</taxon>
        <taxon>Vagococcus</taxon>
    </lineage>
</organism>
<dbReference type="Gene3D" id="3.60.40.10">
    <property type="entry name" value="PPM-type phosphatase domain"/>
    <property type="match status" value="1"/>
</dbReference>